<reference evidence="2 3" key="1">
    <citation type="submission" date="2019-03" db="EMBL/GenBank/DDBJ databases">
        <title>Genomic Encyclopedia of Type Strains, Phase IV (KMG-IV): sequencing the most valuable type-strain genomes for metagenomic binning, comparative biology and taxonomic classification.</title>
        <authorList>
            <person name="Goeker M."/>
        </authorList>
    </citation>
    <scope>NUCLEOTIDE SEQUENCE [LARGE SCALE GENOMIC DNA]</scope>
    <source>
        <strain evidence="2 3">DSM 100013</strain>
    </source>
</reference>
<evidence type="ECO:0000256" key="1">
    <source>
        <dbReference type="SAM" id="Phobius"/>
    </source>
</evidence>
<dbReference type="AlphaFoldDB" id="A0A4R2TWW5"/>
<proteinExistence type="predicted"/>
<evidence type="ECO:0000313" key="2">
    <source>
        <dbReference type="EMBL" id="TCQ02139.1"/>
    </source>
</evidence>
<dbReference type="OrthoDB" id="1698854at2"/>
<dbReference type="EMBL" id="SLYC01000018">
    <property type="protein sequence ID" value="TCQ02139.1"/>
    <property type="molecule type" value="Genomic_DNA"/>
</dbReference>
<dbReference type="RefSeq" id="WP_132848541.1">
    <property type="nucleotide sequence ID" value="NZ_CP058648.1"/>
</dbReference>
<feature type="transmembrane region" description="Helical" evidence="1">
    <location>
        <begin position="80"/>
        <end position="99"/>
    </location>
</feature>
<protein>
    <submittedName>
        <fullName evidence="2">Uncharacterized membrane protein YsdA (DUF1294 family)</fullName>
    </submittedName>
</protein>
<dbReference type="Pfam" id="PF06961">
    <property type="entry name" value="DUF1294"/>
    <property type="match status" value="1"/>
</dbReference>
<comment type="caution">
    <text evidence="2">The sequence shown here is derived from an EMBL/GenBank/DDBJ whole genome shotgun (WGS) entry which is preliminary data.</text>
</comment>
<evidence type="ECO:0000313" key="3">
    <source>
        <dbReference type="Proteomes" id="UP000295504"/>
    </source>
</evidence>
<accession>A0A4R2TWW5</accession>
<keyword evidence="3" id="KW-1185">Reference proteome</keyword>
<sequence>MNSLVQILYGYSRILFIFIIYLIAVNIFSFALMFIDKYKAKRDQWRIKESTFIVLSFVGGSIGVLIGMVAFRHKTNKQKFYIGVPIFYLINIIVFYIIINRFV</sequence>
<name>A0A4R2TWW5_9FIRM</name>
<organism evidence="2 3">
    <name type="scientific">Serpentinicella alkaliphila</name>
    <dbReference type="NCBI Taxonomy" id="1734049"/>
    <lineage>
        <taxon>Bacteria</taxon>
        <taxon>Bacillati</taxon>
        <taxon>Bacillota</taxon>
        <taxon>Clostridia</taxon>
        <taxon>Peptostreptococcales</taxon>
        <taxon>Natronincolaceae</taxon>
        <taxon>Serpentinicella</taxon>
    </lineage>
</organism>
<feature type="transmembrane region" description="Helical" evidence="1">
    <location>
        <begin position="47"/>
        <end position="68"/>
    </location>
</feature>
<gene>
    <name evidence="2" type="ORF">EDD79_101819</name>
</gene>
<keyword evidence="1" id="KW-1133">Transmembrane helix</keyword>
<keyword evidence="1" id="KW-0812">Transmembrane</keyword>
<keyword evidence="1" id="KW-0472">Membrane</keyword>
<feature type="transmembrane region" description="Helical" evidence="1">
    <location>
        <begin position="14"/>
        <end position="35"/>
    </location>
</feature>
<dbReference type="Proteomes" id="UP000295504">
    <property type="component" value="Unassembled WGS sequence"/>
</dbReference>
<dbReference type="InterPro" id="IPR010718">
    <property type="entry name" value="DUF1294"/>
</dbReference>